<feature type="chain" id="PRO_5012651528" evidence="1">
    <location>
        <begin position="23"/>
        <end position="544"/>
    </location>
</feature>
<dbReference type="InterPro" id="IPR023631">
    <property type="entry name" value="Amidase_dom"/>
</dbReference>
<dbReference type="OrthoDB" id="9811471at2"/>
<keyword evidence="4" id="KW-1185">Reference proteome</keyword>
<dbReference type="GO" id="GO:0016740">
    <property type="term" value="F:transferase activity"/>
    <property type="evidence" value="ECO:0007669"/>
    <property type="project" value="UniProtKB-KW"/>
</dbReference>
<feature type="domain" description="Amidase" evidence="2">
    <location>
        <begin position="48"/>
        <end position="515"/>
    </location>
</feature>
<dbReference type="Pfam" id="PF01425">
    <property type="entry name" value="Amidase"/>
    <property type="match status" value="1"/>
</dbReference>
<evidence type="ECO:0000259" key="2">
    <source>
        <dbReference type="Pfam" id="PF01425"/>
    </source>
</evidence>
<dbReference type="AlphaFoldDB" id="A0A290QC36"/>
<keyword evidence="1" id="KW-0732">Signal</keyword>
<evidence type="ECO:0000256" key="1">
    <source>
        <dbReference type="SAM" id="SignalP"/>
    </source>
</evidence>
<evidence type="ECO:0000313" key="4">
    <source>
        <dbReference type="Proteomes" id="UP000217265"/>
    </source>
</evidence>
<gene>
    <name evidence="3" type="ORF">CMV30_12740</name>
</gene>
<sequence>MTNATRVLLAALTFATAFPLSAAELNLNTATSADIQAAFKAGLTSEKLTAAYLARIDAYDKKGPVINAVITLNPKALAEAKALDAELKSKGPRSPLHGVPVLLKDNVDTFDLPTTGGSQLLEGSLPPDDAFITKKLRDAGAVILAKVNLSEWAGSGGSASGAPADIVKAGRVPNGFSSAGGQTLNPHALDRGPSGSSGGTGAGIAASFGHMGIGTDTGGSIRGPSSANGIAGLKPTRGLMSRDGVIPLGLSYDTAGPMARSVYDVAAMLGSMTGIDPADSATLASGGHYYSDYTQFLKRGALKGARIGVARDFTTQDPEVERIINESIKTLESLGAIIVDDVRFPETLLKSRQEIYNTIVRAEFKADLTTYLKTTKPGFPKSFDDVVRLSNDPATKYRSAGKAAGLKWSQPDNISFRTDDPIYLTTRDSLLPTVRALFESLFAKHQLDAIIYPTSPRPAQPINPPDPAPPMGNSPTSYANFTGWPDVIVPAGMTKDGLPVTVSFFGRAWTEPALLAYGYDFEQATKARVLPVNTPQLPTDILVY</sequence>
<dbReference type="InterPro" id="IPR036928">
    <property type="entry name" value="AS_sf"/>
</dbReference>
<dbReference type="RefSeq" id="WP_096056391.1">
    <property type="nucleotide sequence ID" value="NZ_CP023344.1"/>
</dbReference>
<dbReference type="EMBL" id="CP023344">
    <property type="protein sequence ID" value="ATC64760.1"/>
    <property type="molecule type" value="Genomic_DNA"/>
</dbReference>
<protein>
    <submittedName>
        <fullName evidence="3">Glutamyl-tRNA amidotransferase</fullName>
    </submittedName>
</protein>
<dbReference type="KEGG" id="vbh:CMV30_12740"/>
<accession>A0A290QC36</accession>
<keyword evidence="3" id="KW-0808">Transferase</keyword>
<reference evidence="3 4" key="1">
    <citation type="submission" date="2017-09" db="EMBL/GenBank/DDBJ databases">
        <title>Complete genome sequence of Verrucomicrobial strain HZ-65, isolated from freshwater.</title>
        <authorList>
            <person name="Choi A."/>
        </authorList>
    </citation>
    <scope>NUCLEOTIDE SEQUENCE [LARGE SCALE GENOMIC DNA]</scope>
    <source>
        <strain evidence="3 4">HZ-65</strain>
    </source>
</reference>
<feature type="signal peptide" evidence="1">
    <location>
        <begin position="1"/>
        <end position="22"/>
    </location>
</feature>
<dbReference type="Gene3D" id="3.90.1300.10">
    <property type="entry name" value="Amidase signature (AS) domain"/>
    <property type="match status" value="1"/>
</dbReference>
<evidence type="ECO:0000313" key="3">
    <source>
        <dbReference type="EMBL" id="ATC64760.1"/>
    </source>
</evidence>
<organism evidence="3 4">
    <name type="scientific">Nibricoccus aquaticus</name>
    <dbReference type="NCBI Taxonomy" id="2576891"/>
    <lineage>
        <taxon>Bacteria</taxon>
        <taxon>Pseudomonadati</taxon>
        <taxon>Verrucomicrobiota</taxon>
        <taxon>Opitutia</taxon>
        <taxon>Opitutales</taxon>
        <taxon>Opitutaceae</taxon>
        <taxon>Nibricoccus</taxon>
    </lineage>
</organism>
<dbReference type="Proteomes" id="UP000217265">
    <property type="component" value="Chromosome"/>
</dbReference>
<dbReference type="PANTHER" id="PTHR42678:SF34">
    <property type="entry name" value="OS04G0183300 PROTEIN"/>
    <property type="match status" value="1"/>
</dbReference>
<dbReference type="SUPFAM" id="SSF75304">
    <property type="entry name" value="Amidase signature (AS) enzymes"/>
    <property type="match status" value="1"/>
</dbReference>
<name>A0A290QC36_9BACT</name>
<dbReference type="PANTHER" id="PTHR42678">
    <property type="entry name" value="AMIDASE"/>
    <property type="match status" value="1"/>
</dbReference>
<proteinExistence type="predicted"/>